<dbReference type="GO" id="GO:0006508">
    <property type="term" value="P:proteolysis"/>
    <property type="evidence" value="ECO:0007669"/>
    <property type="project" value="InterPro"/>
</dbReference>
<evidence type="ECO:0000256" key="6">
    <source>
        <dbReference type="SAM" id="SignalP"/>
    </source>
</evidence>
<gene>
    <name evidence="8" type="ORF">NK6_4440</name>
</gene>
<dbReference type="InterPro" id="IPR027385">
    <property type="entry name" value="Beta-barrel_OMP"/>
</dbReference>
<reference evidence="8 9" key="1">
    <citation type="submission" date="2014-11" db="EMBL/GenBank/DDBJ databases">
        <title>Symbiosis island explosion on the genome of extra-slow-growing strains of soybean bradyrhizobia with massive insertion sequences.</title>
        <authorList>
            <person name="Iida T."/>
            <person name="Minamisawa K."/>
        </authorList>
    </citation>
    <scope>NUCLEOTIDE SEQUENCE [LARGE SCALE GENOMIC DNA]</scope>
    <source>
        <strain evidence="8 9">NK6</strain>
    </source>
</reference>
<dbReference type="AlphaFoldDB" id="A0A0E4BPS4"/>
<evidence type="ECO:0000256" key="3">
    <source>
        <dbReference type="ARBA" id="ARBA00023136"/>
    </source>
</evidence>
<evidence type="ECO:0000256" key="4">
    <source>
        <dbReference type="ARBA" id="ARBA00023237"/>
    </source>
</evidence>
<comment type="similarity">
    <text evidence="5">Belongs to the Omp25/RopB family.</text>
</comment>
<feature type="signal peptide" evidence="6">
    <location>
        <begin position="1"/>
        <end position="33"/>
    </location>
</feature>
<proteinExistence type="inferred from homology"/>
<dbReference type="InterPro" id="IPR020080">
    <property type="entry name" value="OM_adhesin/peptidase_omptin"/>
</dbReference>
<dbReference type="Gene3D" id="2.40.128.90">
    <property type="entry name" value="OMPT-like"/>
    <property type="match status" value="1"/>
</dbReference>
<evidence type="ECO:0000256" key="1">
    <source>
        <dbReference type="ARBA" id="ARBA00004442"/>
    </source>
</evidence>
<dbReference type="Gene3D" id="2.40.160.20">
    <property type="match status" value="1"/>
</dbReference>
<dbReference type="Pfam" id="PF01278">
    <property type="entry name" value="Omptin"/>
    <property type="match status" value="1"/>
</dbReference>
<dbReference type="InterPro" id="IPR053724">
    <property type="entry name" value="OMP_A26_sf"/>
</dbReference>
<evidence type="ECO:0000313" key="8">
    <source>
        <dbReference type="EMBL" id="BAR57608.1"/>
    </source>
</evidence>
<accession>A0A0E4BPS4</accession>
<evidence type="ECO:0000256" key="2">
    <source>
        <dbReference type="ARBA" id="ARBA00022729"/>
    </source>
</evidence>
<name>A0A0E4BPS4_9BRAD</name>
<dbReference type="PANTHER" id="PTHR34001:SF3">
    <property type="entry name" value="BLL7405 PROTEIN"/>
    <property type="match status" value="1"/>
</dbReference>
<dbReference type="Proteomes" id="UP000063308">
    <property type="component" value="Chromosome"/>
</dbReference>
<keyword evidence="2 6" id="KW-0732">Signal</keyword>
<protein>
    <recommendedName>
        <fullName evidence="7">Outer membrane protein beta-barrel domain-containing protein</fullName>
    </recommendedName>
</protein>
<keyword evidence="4" id="KW-0998">Cell outer membrane</keyword>
<evidence type="ECO:0000313" key="9">
    <source>
        <dbReference type="Proteomes" id="UP000063308"/>
    </source>
</evidence>
<organism evidence="8 9">
    <name type="scientific">Bradyrhizobium diazoefficiens</name>
    <dbReference type="NCBI Taxonomy" id="1355477"/>
    <lineage>
        <taxon>Bacteria</taxon>
        <taxon>Pseudomonadati</taxon>
        <taxon>Pseudomonadota</taxon>
        <taxon>Alphaproteobacteria</taxon>
        <taxon>Hyphomicrobiales</taxon>
        <taxon>Nitrobacteraceae</taxon>
        <taxon>Bradyrhizobium</taxon>
    </lineage>
</organism>
<dbReference type="InterPro" id="IPR000036">
    <property type="entry name" value="Peptidase_A26_omptin"/>
</dbReference>
<evidence type="ECO:0000256" key="5">
    <source>
        <dbReference type="ARBA" id="ARBA00038306"/>
    </source>
</evidence>
<comment type="subcellular location">
    <subcellularLocation>
        <location evidence="1">Cell outer membrane</location>
    </subcellularLocation>
</comment>
<dbReference type="InterPro" id="IPR011250">
    <property type="entry name" value="OMP/PagP_B-barrel"/>
</dbReference>
<evidence type="ECO:0000259" key="7">
    <source>
        <dbReference type="Pfam" id="PF13505"/>
    </source>
</evidence>
<dbReference type="EMBL" id="AP014685">
    <property type="protein sequence ID" value="BAR57608.1"/>
    <property type="molecule type" value="Genomic_DNA"/>
</dbReference>
<keyword evidence="3" id="KW-0472">Membrane</keyword>
<dbReference type="GO" id="GO:0009279">
    <property type="term" value="C:cell outer membrane"/>
    <property type="evidence" value="ECO:0007669"/>
    <property type="project" value="UniProtKB-SubCell"/>
</dbReference>
<dbReference type="PANTHER" id="PTHR34001">
    <property type="entry name" value="BLL7405 PROTEIN"/>
    <property type="match status" value="1"/>
</dbReference>
<feature type="chain" id="PRO_5002418630" description="Outer membrane protein beta-barrel domain-containing protein" evidence="6">
    <location>
        <begin position="34"/>
        <end position="577"/>
    </location>
</feature>
<dbReference type="SUPFAM" id="SSF56925">
    <property type="entry name" value="OMPA-like"/>
    <property type="match status" value="1"/>
</dbReference>
<dbReference type="Pfam" id="PF13505">
    <property type="entry name" value="OMP_b-brl"/>
    <property type="match status" value="1"/>
</dbReference>
<dbReference type="InterPro" id="IPR051692">
    <property type="entry name" value="OMP-like"/>
</dbReference>
<sequence length="577" mass="62538">MDRENAGKCWMRSGVLLLGATTIAFVANGAANAADLEPEVKLPPAVWNWSGGYIGGHVGGGYGRTSFSNPYGQSIYGGVVDTPVFLAGGQVGYNWQNSSWVFGLELDASGVVSEGTNTCLAASGFVVSANCKAGPNLFATGTARVGYAFGALGHTLAYLKGGVAWQNNRGDVINNNEYYGSYTQEKTHFDYGRVGSIIGLGVEQALTPAWSVNVEYDYLHFGGPSVATPPTVQDPPFAILPANITSLSSSYHIGKIGLNYHFGADPWAVQWPDAPLYAKAPASAPPIAYTAGWSFEGGSRLWLSRGRFQWDHSAVGAGGLDDPSILQSRLTYHGLDGLSGELFGRVDSPWGVFLKGNIGLGRFDKGHMNDEDWGLPPNFSYVNTISGQANGRFTYYTADVGYDFLRAANYKVGGFIGWTYYEQSSDSRGCVQIADPEPCLPPGDDRVVGSQNTQWNAARIGLSAETMLTERWRLNADVAYLPWTDFKGRDNHLLRPMTTFAEQRGNRGGGVQVEGVLSYFITRNFSVGVGGRYWAMWTNRRSDMLPCSDSGCVGAPIFAKHSMERWGTFFQASYRFD</sequence>
<dbReference type="GO" id="GO:0004190">
    <property type="term" value="F:aspartic-type endopeptidase activity"/>
    <property type="evidence" value="ECO:0007669"/>
    <property type="project" value="InterPro"/>
</dbReference>
<feature type="domain" description="Outer membrane protein beta-barrel" evidence="7">
    <location>
        <begin position="35"/>
        <end position="223"/>
    </location>
</feature>
<dbReference type="SUPFAM" id="SSF69917">
    <property type="entry name" value="OMPT-like"/>
    <property type="match status" value="1"/>
</dbReference>